<dbReference type="InterPro" id="IPR002838">
    <property type="entry name" value="AIM24"/>
</dbReference>
<dbReference type="InterPro" id="IPR016031">
    <property type="entry name" value="Trp_RNA-bd_attenuator-like_dom"/>
</dbReference>
<comment type="caution">
    <text evidence="1">The sequence shown here is derived from an EMBL/GenBank/DDBJ whole genome shotgun (WGS) entry which is preliminary data.</text>
</comment>
<dbReference type="Gene3D" id="3.60.160.10">
    <property type="entry name" value="Mitochondrial biogenesis AIM24"/>
    <property type="match status" value="1"/>
</dbReference>
<dbReference type="AlphaFoldDB" id="A0AAE3KR00"/>
<dbReference type="Pfam" id="PF01987">
    <property type="entry name" value="AIM24"/>
    <property type="match status" value="1"/>
</dbReference>
<proteinExistence type="predicted"/>
<keyword evidence="2" id="KW-1185">Reference proteome</keyword>
<name>A0AAE3KR00_9CYAN</name>
<protein>
    <submittedName>
        <fullName evidence="1">AIM24 family protein</fullName>
    </submittedName>
</protein>
<sequence length="242" mass="27222">MRYQVNILEPTDDWYLQNNINKEANKLYHPTRNIPFVQQVEIHLENSGVIIQKGSLHRCMGKLTYGVYKTDNRLKDVWIAMTTETDYNAPIYKGTGAVYLEPRQKGYFLHYTAVDLLDSEQWEFDDGIFRFCSDNVVLGSKKLKVRQMAASGDGLCRVALKALPNQKGKVVLGTTAPAKMIELNKGETLIADYDFVKGFTNGITEEYKKMGHFGKGGGEGYVWIYEGVGKLLVSETEGMGLG</sequence>
<evidence type="ECO:0000313" key="1">
    <source>
        <dbReference type="EMBL" id="MCP2731143.1"/>
    </source>
</evidence>
<evidence type="ECO:0000313" key="2">
    <source>
        <dbReference type="Proteomes" id="UP001204953"/>
    </source>
</evidence>
<gene>
    <name evidence="1" type="ORF">NJ959_22215</name>
</gene>
<reference evidence="1" key="1">
    <citation type="submission" date="2022-06" db="EMBL/GenBank/DDBJ databases">
        <title>New cyanobacteria of genus Symplocastrum in benthos of Lake Baikal.</title>
        <authorList>
            <person name="Sorokovikova E."/>
            <person name="Tikhonova I."/>
            <person name="Krasnopeev A."/>
            <person name="Evseev P."/>
            <person name="Gladkikh A."/>
            <person name="Belykh O."/>
        </authorList>
    </citation>
    <scope>NUCLEOTIDE SEQUENCE</scope>
    <source>
        <strain evidence="1">BBK-W-15</strain>
    </source>
</reference>
<organism evidence="1 2">
    <name type="scientific">Limnofasciculus baicalensis BBK-W-15</name>
    <dbReference type="NCBI Taxonomy" id="2699891"/>
    <lineage>
        <taxon>Bacteria</taxon>
        <taxon>Bacillati</taxon>
        <taxon>Cyanobacteriota</taxon>
        <taxon>Cyanophyceae</taxon>
        <taxon>Coleofasciculales</taxon>
        <taxon>Coleofasciculaceae</taxon>
        <taxon>Limnofasciculus</taxon>
        <taxon>Limnofasciculus baicalensis</taxon>
    </lineage>
</organism>
<dbReference type="Proteomes" id="UP001204953">
    <property type="component" value="Unassembled WGS sequence"/>
</dbReference>
<dbReference type="EMBL" id="JAMZMM010000286">
    <property type="protein sequence ID" value="MCP2731143.1"/>
    <property type="molecule type" value="Genomic_DNA"/>
</dbReference>
<dbReference type="RefSeq" id="WP_254013888.1">
    <property type="nucleotide sequence ID" value="NZ_JAMZMM010000286.1"/>
</dbReference>
<dbReference type="InterPro" id="IPR036983">
    <property type="entry name" value="AIM24_sf"/>
</dbReference>
<accession>A0AAE3KR00</accession>
<dbReference type="SUPFAM" id="SSF51219">
    <property type="entry name" value="TRAP-like"/>
    <property type="match status" value="1"/>
</dbReference>